<dbReference type="RefSeq" id="XP_002127541.1">
    <property type="nucleotide sequence ID" value="XM_002127505.3"/>
</dbReference>
<dbReference type="FunCoup" id="A0A1W3JBY4">
    <property type="interactions" value="52"/>
</dbReference>
<gene>
    <name evidence="4" type="primary">LOC100175435</name>
</gene>
<dbReference type="RefSeq" id="XP_009857676.1">
    <property type="nucleotide sequence ID" value="XM_009859374.3"/>
</dbReference>
<dbReference type="EMBL" id="EAAA01001507">
    <property type="status" value="NOT_ANNOTATED_CDS"/>
    <property type="molecule type" value="Genomic_DNA"/>
</dbReference>
<feature type="domain" description="Nuclear receptor-binding factor 2 MIT" evidence="3">
    <location>
        <begin position="6"/>
        <end position="75"/>
    </location>
</feature>
<protein>
    <submittedName>
        <fullName evidence="4">Uncharacterized LOC100175435</fullName>
    </submittedName>
</protein>
<dbReference type="GeneTree" id="ENSGT00390000000984"/>
<feature type="compositionally biased region" description="Acidic residues" evidence="2">
    <location>
        <begin position="89"/>
        <end position="102"/>
    </location>
</feature>
<name>A0A1W3JBY4_CIOIN</name>
<dbReference type="eggNOG" id="ENOG502RNDC">
    <property type="taxonomic scope" value="Eukaryota"/>
</dbReference>
<evidence type="ECO:0000259" key="3">
    <source>
        <dbReference type="Pfam" id="PF17169"/>
    </source>
</evidence>
<dbReference type="OrthoDB" id="3694230at2759"/>
<dbReference type="STRING" id="7719.ENSCINP00000007849"/>
<dbReference type="Gene3D" id="1.20.58.80">
    <property type="entry name" value="Phosphotransferase system, lactose/cellobiose-type IIA subunit"/>
    <property type="match status" value="1"/>
</dbReference>
<dbReference type="PANTHER" id="PTHR14964">
    <property type="entry name" value="NUCLEAR RECEPTOR BINDING FACTOR 2"/>
    <property type="match status" value="1"/>
</dbReference>
<dbReference type="KEGG" id="cin:100175435"/>
<keyword evidence="5" id="KW-1185">Reference proteome</keyword>
<dbReference type="Proteomes" id="UP000008144">
    <property type="component" value="Chromosome 2"/>
</dbReference>
<evidence type="ECO:0000313" key="5">
    <source>
        <dbReference type="Proteomes" id="UP000008144"/>
    </source>
</evidence>
<dbReference type="PANTHER" id="PTHR14964:SF2">
    <property type="entry name" value="NUCLEAR RECEPTOR-BINDING FACTOR 2"/>
    <property type="match status" value="1"/>
</dbReference>
<feature type="coiled-coil region" evidence="1">
    <location>
        <begin position="158"/>
        <end position="206"/>
    </location>
</feature>
<proteinExistence type="predicted"/>
<dbReference type="InParanoid" id="A0A1W3JBY4"/>
<reference evidence="4" key="3">
    <citation type="submission" date="2025-08" db="UniProtKB">
        <authorList>
            <consortium name="Ensembl"/>
        </authorList>
    </citation>
    <scope>IDENTIFICATION</scope>
</reference>
<feature type="region of interest" description="Disordered" evidence="2">
    <location>
        <begin position="249"/>
        <end position="268"/>
    </location>
</feature>
<dbReference type="InterPro" id="IPR039679">
    <property type="entry name" value="NRBF2"/>
</dbReference>
<dbReference type="AlphaFoldDB" id="A0A1W3JBY4"/>
<reference evidence="4" key="4">
    <citation type="submission" date="2025-09" db="UniProtKB">
        <authorList>
            <consortium name="Ensembl"/>
        </authorList>
    </citation>
    <scope>IDENTIFICATION</scope>
</reference>
<dbReference type="GO" id="GO:0006914">
    <property type="term" value="P:autophagy"/>
    <property type="evidence" value="ECO:0000318"/>
    <property type="project" value="GO_Central"/>
</dbReference>
<accession>F7ABG7</accession>
<organism evidence="4 5">
    <name type="scientific">Ciona intestinalis</name>
    <name type="common">Transparent sea squirt</name>
    <name type="synonym">Ascidia intestinalis</name>
    <dbReference type="NCBI Taxonomy" id="7719"/>
    <lineage>
        <taxon>Eukaryota</taxon>
        <taxon>Metazoa</taxon>
        <taxon>Chordata</taxon>
        <taxon>Tunicata</taxon>
        <taxon>Ascidiacea</taxon>
        <taxon>Phlebobranchia</taxon>
        <taxon>Cionidae</taxon>
        <taxon>Ciona</taxon>
    </lineage>
</organism>
<dbReference type="SUPFAM" id="SSF140361">
    <property type="entry name" value="MIT domain-like"/>
    <property type="match status" value="1"/>
</dbReference>
<feature type="region of interest" description="Disordered" evidence="2">
    <location>
        <begin position="83"/>
        <end position="102"/>
    </location>
</feature>
<evidence type="ECO:0000256" key="2">
    <source>
        <dbReference type="SAM" id="MobiDB-lite"/>
    </source>
</evidence>
<evidence type="ECO:0000256" key="1">
    <source>
        <dbReference type="SAM" id="Coils"/>
    </source>
</evidence>
<dbReference type="Pfam" id="PF17169">
    <property type="entry name" value="NRBF2_MIT"/>
    <property type="match status" value="1"/>
</dbReference>
<keyword evidence="1" id="KW-0175">Coiled coil</keyword>
<reference evidence="4" key="2">
    <citation type="journal article" date="2008" name="Genome Biol.">
        <title>Improved genome assembly and evidence-based global gene model set for the chordate Ciona intestinalis: new insight into intron and operon populations.</title>
        <authorList>
            <person name="Satou Y."/>
            <person name="Mineta K."/>
            <person name="Ogasawara M."/>
            <person name="Sasakura Y."/>
            <person name="Shoguchi E."/>
            <person name="Ueno K."/>
            <person name="Yamada L."/>
            <person name="Matsumoto J."/>
            <person name="Wasserscheid J."/>
            <person name="Dewar K."/>
            <person name="Wiley G.B."/>
            <person name="Macmil S.L."/>
            <person name="Roe B.A."/>
            <person name="Zeller R.W."/>
            <person name="Hastings K.E."/>
            <person name="Lemaire P."/>
            <person name="Lindquist E."/>
            <person name="Endo T."/>
            <person name="Hotta K."/>
            <person name="Inaba K."/>
        </authorList>
    </citation>
    <scope>NUCLEOTIDE SEQUENCE [LARGE SCALE GENOMIC DNA]</scope>
    <source>
        <strain evidence="4">wild type</strain>
    </source>
</reference>
<accession>A0A1W3JBY4</accession>
<dbReference type="OMA" id="IQASHKP"/>
<dbReference type="InterPro" id="IPR033393">
    <property type="entry name" value="NRBF2_MIT"/>
</dbReference>
<reference evidence="5" key="1">
    <citation type="journal article" date="2002" name="Science">
        <title>The draft genome of Ciona intestinalis: insights into chordate and vertebrate origins.</title>
        <authorList>
            <person name="Dehal P."/>
            <person name="Satou Y."/>
            <person name="Campbell R.K."/>
            <person name="Chapman J."/>
            <person name="Degnan B."/>
            <person name="De Tomaso A."/>
            <person name="Davidson B."/>
            <person name="Di Gregorio A."/>
            <person name="Gelpke M."/>
            <person name="Goodstein D.M."/>
            <person name="Harafuji N."/>
            <person name="Hastings K.E."/>
            <person name="Ho I."/>
            <person name="Hotta K."/>
            <person name="Huang W."/>
            <person name="Kawashima T."/>
            <person name="Lemaire P."/>
            <person name="Martinez D."/>
            <person name="Meinertzhagen I.A."/>
            <person name="Necula S."/>
            <person name="Nonaka M."/>
            <person name="Putnam N."/>
            <person name="Rash S."/>
            <person name="Saiga H."/>
            <person name="Satake M."/>
            <person name="Terry A."/>
            <person name="Yamada L."/>
            <person name="Wang H.G."/>
            <person name="Awazu S."/>
            <person name="Azumi K."/>
            <person name="Boore J."/>
            <person name="Branno M."/>
            <person name="Chin-Bow S."/>
            <person name="DeSantis R."/>
            <person name="Doyle S."/>
            <person name="Francino P."/>
            <person name="Keys D.N."/>
            <person name="Haga S."/>
            <person name="Hayashi H."/>
            <person name="Hino K."/>
            <person name="Imai K.S."/>
            <person name="Inaba K."/>
            <person name="Kano S."/>
            <person name="Kobayashi K."/>
            <person name="Kobayashi M."/>
            <person name="Lee B.I."/>
            <person name="Makabe K.W."/>
            <person name="Manohar C."/>
            <person name="Matassi G."/>
            <person name="Medina M."/>
            <person name="Mochizuki Y."/>
            <person name="Mount S."/>
            <person name="Morishita T."/>
            <person name="Miura S."/>
            <person name="Nakayama A."/>
            <person name="Nishizaka S."/>
            <person name="Nomoto H."/>
            <person name="Ohta F."/>
            <person name="Oishi K."/>
            <person name="Rigoutsos I."/>
            <person name="Sano M."/>
            <person name="Sasaki A."/>
            <person name="Sasakura Y."/>
            <person name="Shoguchi E."/>
            <person name="Shin-i T."/>
            <person name="Spagnuolo A."/>
            <person name="Stainier D."/>
            <person name="Suzuki M.M."/>
            <person name="Tassy O."/>
            <person name="Takatori N."/>
            <person name="Tokuoka M."/>
            <person name="Yagi K."/>
            <person name="Yoshizaki F."/>
            <person name="Wada S."/>
            <person name="Zhang C."/>
            <person name="Hyatt P.D."/>
            <person name="Larimer F."/>
            <person name="Detter C."/>
            <person name="Doggett N."/>
            <person name="Glavina T."/>
            <person name="Hawkins T."/>
            <person name="Richardson P."/>
            <person name="Lucas S."/>
            <person name="Kohara Y."/>
            <person name="Levine M."/>
            <person name="Satoh N."/>
            <person name="Rokhsar D.S."/>
        </authorList>
    </citation>
    <scope>NUCLEOTIDE SEQUENCE [LARGE SCALE GENOMIC DNA]</scope>
</reference>
<evidence type="ECO:0000313" key="4">
    <source>
        <dbReference type="Ensembl" id="ENSCINP00000007849.3"/>
    </source>
</evidence>
<dbReference type="GeneID" id="100175435"/>
<dbReference type="Ensembl" id="ENSCINT00000007849.3">
    <property type="protein sequence ID" value="ENSCINP00000007849.3"/>
    <property type="gene ID" value="ENSCING00000003808.3"/>
</dbReference>
<sequence length="268" mass="31106">MNILRNAPLNQAHFHERKAERCLSEGRWDDAIEFYQTACDFITKAMEKINSQQGLQSLQLQQDFYSRQSRVIEIKRNEQLLAPKFNEDQEKENEDPEEEEGEILTPVVKEVENDSALKTFVTSRCEREPDSLLQFLNPGLDSSSLNQRKYPKRSKDVIEEQRVQIEHLKNLVQTLLEKQELLEREKQSLLERNSCLEIEVSNLKCNLEVGEDLSLDTGEALPEQDFFSFGDPSKASITFQIKNAMLEDVEENSQPPSLFRLDPIQEED</sequence>